<dbReference type="Gene3D" id="3.80.10.10">
    <property type="entry name" value="Ribonuclease Inhibitor"/>
    <property type="match status" value="1"/>
</dbReference>
<dbReference type="InterPro" id="IPR032675">
    <property type="entry name" value="LRR_dom_sf"/>
</dbReference>
<keyword evidence="2" id="KW-1185">Reference proteome</keyword>
<accession>A0A397T1J9</accession>
<dbReference type="STRING" id="658196.A0A397T1J9"/>
<dbReference type="Proteomes" id="UP000265703">
    <property type="component" value="Unassembled WGS sequence"/>
</dbReference>
<comment type="caution">
    <text evidence="1">The sequence shown here is derived from an EMBL/GenBank/DDBJ whole genome shotgun (WGS) entry which is preliminary data.</text>
</comment>
<proteinExistence type="predicted"/>
<dbReference type="EMBL" id="QKYT01000240">
    <property type="protein sequence ID" value="RIA88924.1"/>
    <property type="molecule type" value="Genomic_DNA"/>
</dbReference>
<gene>
    <name evidence="1" type="ORF">C1645_825605</name>
</gene>
<protein>
    <recommendedName>
        <fullName evidence="3">F-box domain-containing protein</fullName>
    </recommendedName>
</protein>
<dbReference type="SUPFAM" id="SSF52047">
    <property type="entry name" value="RNI-like"/>
    <property type="match status" value="1"/>
</dbReference>
<evidence type="ECO:0000313" key="2">
    <source>
        <dbReference type="Proteomes" id="UP000265703"/>
    </source>
</evidence>
<evidence type="ECO:0000313" key="1">
    <source>
        <dbReference type="EMBL" id="RIA88924.1"/>
    </source>
</evidence>
<evidence type="ECO:0008006" key="3">
    <source>
        <dbReference type="Google" id="ProtNLM"/>
    </source>
</evidence>
<dbReference type="AlphaFoldDB" id="A0A397T1J9"/>
<organism evidence="1 2">
    <name type="scientific">Glomus cerebriforme</name>
    <dbReference type="NCBI Taxonomy" id="658196"/>
    <lineage>
        <taxon>Eukaryota</taxon>
        <taxon>Fungi</taxon>
        <taxon>Fungi incertae sedis</taxon>
        <taxon>Mucoromycota</taxon>
        <taxon>Glomeromycotina</taxon>
        <taxon>Glomeromycetes</taxon>
        <taxon>Glomerales</taxon>
        <taxon>Glomeraceae</taxon>
        <taxon>Glomus</taxon>
    </lineage>
</organism>
<sequence length="435" mass="51141">MAFKLSTECLNKIIEYLEEDKINLYSCLLVNRFWCRISVRILWMNIWNYEYNIIYQHETRVATSIFSTLIACLPNESKETLYKNKIFISTPTPNPPIFNYVAFFKVLSINWIYKITRFGLDSNQISQISITSKEIIKMFINQLSSLKKLIYCDYHNGLFNNISFPYKPDYLVDLSELCCSSSINSEFFYQISQNCCNLQSLTIFFENVVSNMLKDLIFLQKNLKSLNLYLFQVKNCDWTNIIPVFTKHSNTLTKLHFYGINYNDLSLSFVAFFSELQDIKFSCIGENFKELQHVTFPKLQILKILHQCDKPEYIMKFLENNGKNLKECYFGGSNNELNLSIAKFCPNIKKLFAKFKHYESDTLITIYNSCQYLESIGSQFEKGTLSEKEVLETITKNSSRCFHELKIYNYSPSELIPKDLECYSYFRSSTSFIML</sequence>
<name>A0A397T1J9_9GLOM</name>
<reference evidence="1 2" key="1">
    <citation type="submission" date="2018-06" db="EMBL/GenBank/DDBJ databases">
        <title>Comparative genomics reveals the genomic features of Rhizophagus irregularis, R. cerebriforme, R. diaphanum and Gigaspora rosea, and their symbiotic lifestyle signature.</title>
        <authorList>
            <person name="Morin E."/>
            <person name="San Clemente H."/>
            <person name="Chen E.C.H."/>
            <person name="De La Providencia I."/>
            <person name="Hainaut M."/>
            <person name="Kuo A."/>
            <person name="Kohler A."/>
            <person name="Murat C."/>
            <person name="Tang N."/>
            <person name="Roy S."/>
            <person name="Loubradou J."/>
            <person name="Henrissat B."/>
            <person name="Grigoriev I.V."/>
            <person name="Corradi N."/>
            <person name="Roux C."/>
            <person name="Martin F.M."/>
        </authorList>
    </citation>
    <scope>NUCLEOTIDE SEQUENCE [LARGE SCALE GENOMIC DNA]</scope>
    <source>
        <strain evidence="1 2">DAOM 227022</strain>
    </source>
</reference>